<name>A0A835KWZ2_9POAL</name>
<dbReference type="PANTHER" id="PTHR36617">
    <property type="entry name" value="PROTEIN, PUTATIVE-RELATED"/>
    <property type="match status" value="1"/>
</dbReference>
<comment type="caution">
    <text evidence="2">The sequence shown here is derived from an EMBL/GenBank/DDBJ whole genome shotgun (WGS) entry which is preliminary data.</text>
</comment>
<reference evidence="2" key="1">
    <citation type="submission" date="2020-07" db="EMBL/GenBank/DDBJ databases">
        <title>Genome sequence and genetic diversity analysis of an under-domesticated orphan crop, white fonio (Digitaria exilis).</title>
        <authorList>
            <person name="Bennetzen J.L."/>
            <person name="Chen S."/>
            <person name="Ma X."/>
            <person name="Wang X."/>
            <person name="Yssel A.E.J."/>
            <person name="Chaluvadi S.R."/>
            <person name="Johnson M."/>
            <person name="Gangashetty P."/>
            <person name="Hamidou F."/>
            <person name="Sanogo M.D."/>
            <person name="Zwaenepoel A."/>
            <person name="Wallace J."/>
            <person name="Van De Peer Y."/>
            <person name="Van Deynze A."/>
        </authorList>
    </citation>
    <scope>NUCLEOTIDE SEQUENCE</scope>
    <source>
        <tissue evidence="2">Leaves</tissue>
    </source>
</reference>
<evidence type="ECO:0000259" key="1">
    <source>
        <dbReference type="Pfam" id="PF13966"/>
    </source>
</evidence>
<gene>
    <name evidence="2" type="ORF">HU200_000282</name>
</gene>
<dbReference type="EMBL" id="JACEFO010000036">
    <property type="protein sequence ID" value="KAF8783842.1"/>
    <property type="molecule type" value="Genomic_DNA"/>
</dbReference>
<keyword evidence="3" id="KW-1185">Reference proteome</keyword>
<dbReference type="OrthoDB" id="685750at2759"/>
<accession>A0A835KWZ2</accession>
<sequence length="323" mass="37718">MKLVHRLYEPTSWPWKRWFFSRNDQTLDSHDDNSFIANLIHVELERYRSITHIRVGNGESTSFWHDHWLLNTSLAQLLSALYSHSTCQHLSVAETQRLTLCAQLRPRLSRSAAEEKILLEDCLSHVSLTAQPDCRILNHSSGTEFRTSDVYKALQTTLQPDPDAARLWKTKLPKKIQFFGWLLHRGRVNCRAYLYHCNIKSLEEASCEDCHGVLETTEHIFSTCPRAAATWLKIQISCRPERLLHPWLLGSELPLPYSVCFDVAMLILWQLWKARNARVFDHKSSSAEDVIRRVVNDLDTWHCRYGKLKDHLKAWRDHLHSCL</sequence>
<proteinExistence type="predicted"/>
<dbReference type="Proteomes" id="UP000636709">
    <property type="component" value="Unassembled WGS sequence"/>
</dbReference>
<protein>
    <recommendedName>
        <fullName evidence="1">Reverse transcriptase zinc-binding domain-containing protein</fullName>
    </recommendedName>
</protein>
<evidence type="ECO:0000313" key="2">
    <source>
        <dbReference type="EMBL" id="KAF8783842.1"/>
    </source>
</evidence>
<feature type="domain" description="Reverse transcriptase zinc-binding" evidence="1">
    <location>
        <begin position="145"/>
        <end position="231"/>
    </location>
</feature>
<dbReference type="InterPro" id="IPR026960">
    <property type="entry name" value="RVT-Znf"/>
</dbReference>
<evidence type="ECO:0000313" key="3">
    <source>
        <dbReference type="Proteomes" id="UP000636709"/>
    </source>
</evidence>
<dbReference type="Pfam" id="PF13966">
    <property type="entry name" value="zf-RVT"/>
    <property type="match status" value="1"/>
</dbReference>
<dbReference type="AlphaFoldDB" id="A0A835KWZ2"/>
<dbReference type="PANTHER" id="PTHR36617:SF16">
    <property type="entry name" value="OS04G0516500 PROTEIN"/>
    <property type="match status" value="1"/>
</dbReference>
<organism evidence="2 3">
    <name type="scientific">Digitaria exilis</name>
    <dbReference type="NCBI Taxonomy" id="1010633"/>
    <lineage>
        <taxon>Eukaryota</taxon>
        <taxon>Viridiplantae</taxon>
        <taxon>Streptophyta</taxon>
        <taxon>Embryophyta</taxon>
        <taxon>Tracheophyta</taxon>
        <taxon>Spermatophyta</taxon>
        <taxon>Magnoliopsida</taxon>
        <taxon>Liliopsida</taxon>
        <taxon>Poales</taxon>
        <taxon>Poaceae</taxon>
        <taxon>PACMAD clade</taxon>
        <taxon>Panicoideae</taxon>
        <taxon>Panicodae</taxon>
        <taxon>Paniceae</taxon>
        <taxon>Anthephorinae</taxon>
        <taxon>Digitaria</taxon>
    </lineage>
</organism>